<protein>
    <recommendedName>
        <fullName evidence="1">DUF7508 domain-containing protein</fullName>
    </recommendedName>
</protein>
<name>A0A2H1EH42_9ARCH</name>
<gene>
    <name evidence="2" type="ORF">NSIN_20712</name>
</gene>
<dbReference type="AlphaFoldDB" id="A0A2H1EH42"/>
<accession>A0A2H1EH42</accession>
<proteinExistence type="predicted"/>
<dbReference type="InterPro" id="IPR035901">
    <property type="entry name" value="GIY-YIG_endonuc_sf"/>
</dbReference>
<dbReference type="InterPro" id="IPR055930">
    <property type="entry name" value="DUF7508"/>
</dbReference>
<dbReference type="Proteomes" id="UP000232412">
    <property type="component" value="Unassembled WGS sequence"/>
</dbReference>
<organism evidence="2 3">
    <name type="scientific">Nitrosotalea sinensis</name>
    <dbReference type="NCBI Taxonomy" id="1499975"/>
    <lineage>
        <taxon>Archaea</taxon>
        <taxon>Nitrososphaerota</taxon>
        <taxon>Nitrososphaeria</taxon>
        <taxon>Nitrosotaleales</taxon>
        <taxon>Nitrosotaleaceae</taxon>
        <taxon>Nitrosotalea</taxon>
    </lineage>
</organism>
<evidence type="ECO:0000313" key="3">
    <source>
        <dbReference type="Proteomes" id="UP000232412"/>
    </source>
</evidence>
<dbReference type="EMBL" id="FRFC01000003">
    <property type="protein sequence ID" value="SHO45602.1"/>
    <property type="molecule type" value="Genomic_DNA"/>
</dbReference>
<evidence type="ECO:0000313" key="2">
    <source>
        <dbReference type="EMBL" id="SHO45602.1"/>
    </source>
</evidence>
<keyword evidence="3" id="KW-1185">Reference proteome</keyword>
<evidence type="ECO:0000259" key="1">
    <source>
        <dbReference type="Pfam" id="PF24348"/>
    </source>
</evidence>
<dbReference type="Pfam" id="PF24348">
    <property type="entry name" value="DUF7508"/>
    <property type="match status" value="1"/>
</dbReference>
<reference evidence="3" key="1">
    <citation type="submission" date="2016-12" db="EMBL/GenBank/DDBJ databases">
        <authorList>
            <person name="Herbold C."/>
        </authorList>
    </citation>
    <scope>NUCLEOTIDE SEQUENCE [LARGE SCALE GENOMIC DNA]</scope>
</reference>
<dbReference type="Gene3D" id="3.40.1440.10">
    <property type="entry name" value="GIY-YIG endonuclease"/>
    <property type="match status" value="1"/>
</dbReference>
<sequence>MVWQISFPQTNGCKPLTMAVKSSESHNNAMSYSDWAPFNKDTISKAPEKAGVYFLGSEHETTYIGAANNIKKILEEHLNTNDSCIKGAVSFCYHETLFPEAEEEKQLTAFQYEHGRLPKCNKSI</sequence>
<feature type="domain" description="DUF7508" evidence="1">
    <location>
        <begin position="34"/>
        <end position="83"/>
    </location>
</feature>